<dbReference type="STRING" id="667725.A0A0L0F4H1"/>
<protein>
    <submittedName>
        <fullName evidence="1">Uncharacterized protein</fullName>
    </submittedName>
</protein>
<dbReference type="EMBL" id="KQ249588">
    <property type="protein sequence ID" value="KNC71068.1"/>
    <property type="molecule type" value="Genomic_DNA"/>
</dbReference>
<proteinExistence type="predicted"/>
<dbReference type="GeneID" id="25916903"/>
<dbReference type="RefSeq" id="XP_014144970.1">
    <property type="nucleotide sequence ID" value="XM_014289495.1"/>
</dbReference>
<dbReference type="AlphaFoldDB" id="A0A0L0F4H1"/>
<reference evidence="1 2" key="1">
    <citation type="submission" date="2011-02" db="EMBL/GenBank/DDBJ databases">
        <title>The Genome Sequence of Sphaeroforma arctica JP610.</title>
        <authorList>
            <consortium name="The Broad Institute Genome Sequencing Platform"/>
            <person name="Russ C."/>
            <person name="Cuomo C."/>
            <person name="Young S.K."/>
            <person name="Zeng Q."/>
            <person name="Gargeya S."/>
            <person name="Alvarado L."/>
            <person name="Berlin A."/>
            <person name="Chapman S.B."/>
            <person name="Chen Z."/>
            <person name="Freedman E."/>
            <person name="Gellesch M."/>
            <person name="Goldberg J."/>
            <person name="Griggs A."/>
            <person name="Gujja S."/>
            <person name="Heilman E."/>
            <person name="Heiman D."/>
            <person name="Howarth C."/>
            <person name="Mehta T."/>
            <person name="Neiman D."/>
            <person name="Pearson M."/>
            <person name="Roberts A."/>
            <person name="Saif S."/>
            <person name="Shea T."/>
            <person name="Shenoy N."/>
            <person name="Sisk P."/>
            <person name="Stolte C."/>
            <person name="Sykes S."/>
            <person name="White J."/>
            <person name="Yandava C."/>
            <person name="Burger G."/>
            <person name="Gray M.W."/>
            <person name="Holland P.W.H."/>
            <person name="King N."/>
            <person name="Lang F.B.F."/>
            <person name="Roger A.J."/>
            <person name="Ruiz-Trillo I."/>
            <person name="Haas B."/>
            <person name="Nusbaum C."/>
            <person name="Birren B."/>
        </authorList>
    </citation>
    <scope>NUCLEOTIDE SEQUENCE [LARGE SCALE GENOMIC DNA]</scope>
    <source>
        <strain evidence="1 2">JP610</strain>
    </source>
</reference>
<gene>
    <name evidence="1" type="ORF">SARC_16399</name>
</gene>
<organism evidence="1 2">
    <name type="scientific">Sphaeroforma arctica JP610</name>
    <dbReference type="NCBI Taxonomy" id="667725"/>
    <lineage>
        <taxon>Eukaryota</taxon>
        <taxon>Ichthyosporea</taxon>
        <taxon>Ichthyophonida</taxon>
        <taxon>Sphaeroforma</taxon>
    </lineage>
</organism>
<dbReference type="Proteomes" id="UP000054560">
    <property type="component" value="Unassembled WGS sequence"/>
</dbReference>
<dbReference type="eggNOG" id="KOG0447">
    <property type="taxonomic scope" value="Eukaryota"/>
</dbReference>
<accession>A0A0L0F4H1</accession>
<name>A0A0L0F4H1_9EUKA</name>
<feature type="non-terminal residue" evidence="1">
    <location>
        <position position="74"/>
    </location>
</feature>
<evidence type="ECO:0000313" key="2">
    <source>
        <dbReference type="Proteomes" id="UP000054560"/>
    </source>
</evidence>
<keyword evidence="2" id="KW-1185">Reference proteome</keyword>
<dbReference type="OrthoDB" id="415706at2759"/>
<sequence length="74" mass="8386">VDVAEAQNTASTRMKNIMDGKLFRMKALGYFAVITGKGQPDESIEEIKQYEEDFFATSKLFREGALRPHQTTTQ</sequence>
<feature type="non-terminal residue" evidence="1">
    <location>
        <position position="1"/>
    </location>
</feature>
<evidence type="ECO:0000313" key="1">
    <source>
        <dbReference type="EMBL" id="KNC71068.1"/>
    </source>
</evidence>